<protein>
    <submittedName>
        <fullName evidence="1">Uncharacterized protein</fullName>
    </submittedName>
</protein>
<sequence length="121" mass="14514">MDYLQKATYEIEHPYPDNKCITCYKDFLRARDYLPYYQFNPTVFQSLVQLAVDSWNTPKRINRILLLDAIQKYDENHLSALDIQMRKNLFLLFTKLLEFPQYISNPLAELKRVKKQIESCT</sequence>
<dbReference type="AlphaFoldDB" id="A0A5J4S479"/>
<reference evidence="1" key="1">
    <citation type="submission" date="2019-03" db="EMBL/GenBank/DDBJ databases">
        <title>Single cell metagenomics reveals metabolic interactions within the superorganism composed of flagellate Streblomastix strix and complex community of Bacteroidetes bacteria on its surface.</title>
        <authorList>
            <person name="Treitli S.C."/>
            <person name="Kolisko M."/>
            <person name="Husnik F."/>
            <person name="Keeling P."/>
            <person name="Hampl V."/>
        </authorList>
    </citation>
    <scope>NUCLEOTIDE SEQUENCE</scope>
    <source>
        <strain evidence="1">STM</strain>
    </source>
</reference>
<organism evidence="1">
    <name type="scientific">termite gut metagenome</name>
    <dbReference type="NCBI Taxonomy" id="433724"/>
    <lineage>
        <taxon>unclassified sequences</taxon>
        <taxon>metagenomes</taxon>
        <taxon>organismal metagenomes</taxon>
    </lineage>
</organism>
<dbReference type="EMBL" id="SNRY01000423">
    <property type="protein sequence ID" value="KAA6340934.1"/>
    <property type="molecule type" value="Genomic_DNA"/>
</dbReference>
<evidence type="ECO:0000313" key="1">
    <source>
        <dbReference type="EMBL" id="KAA6340934.1"/>
    </source>
</evidence>
<comment type="caution">
    <text evidence="1">The sequence shown here is derived from an EMBL/GenBank/DDBJ whole genome shotgun (WGS) entry which is preliminary data.</text>
</comment>
<proteinExistence type="predicted"/>
<name>A0A5J4S479_9ZZZZ</name>
<gene>
    <name evidence="1" type="ORF">EZS27_011239</name>
</gene>
<accession>A0A5J4S479</accession>